<dbReference type="Pfam" id="PF24883">
    <property type="entry name" value="NPHP3_N"/>
    <property type="match status" value="1"/>
</dbReference>
<proteinExistence type="predicted"/>
<dbReference type="Pfam" id="PF17107">
    <property type="entry name" value="SesA"/>
    <property type="match status" value="1"/>
</dbReference>
<evidence type="ECO:0000313" key="7">
    <source>
        <dbReference type="Proteomes" id="UP000015100"/>
    </source>
</evidence>
<keyword evidence="7" id="KW-1185">Reference proteome</keyword>
<dbReference type="STRING" id="1284197.S7ZZ07"/>
<dbReference type="InterPro" id="IPR020472">
    <property type="entry name" value="WD40_PAC1"/>
</dbReference>
<dbReference type="eggNOG" id="KOG0272">
    <property type="taxonomic scope" value="Eukaryota"/>
</dbReference>
<dbReference type="Gene3D" id="3.40.50.300">
    <property type="entry name" value="P-loop containing nucleotide triphosphate hydrolases"/>
    <property type="match status" value="1"/>
</dbReference>
<feature type="repeat" description="WD" evidence="3">
    <location>
        <begin position="845"/>
        <end position="886"/>
    </location>
</feature>
<comment type="caution">
    <text evidence="6">The sequence shown here is derived from an EMBL/GenBank/DDBJ whole genome shotgun (WGS) entry which is preliminary data.</text>
</comment>
<dbReference type="EMBL" id="AQGS01001087">
    <property type="protein sequence ID" value="EPS35679.1"/>
    <property type="molecule type" value="Genomic_DNA"/>
</dbReference>
<dbReference type="eggNOG" id="KOG0267">
    <property type="taxonomic scope" value="Eukaryota"/>
</dbReference>
<gene>
    <name evidence="6" type="ORF">H072_10928</name>
</gene>
<dbReference type="Pfam" id="PF00400">
    <property type="entry name" value="WD40"/>
    <property type="match status" value="9"/>
</dbReference>
<dbReference type="HOGENOM" id="CLU_000288_6_16_1"/>
<dbReference type="CDD" id="cd00200">
    <property type="entry name" value="WD40"/>
    <property type="match status" value="1"/>
</dbReference>
<dbReference type="PANTHER" id="PTHR19848">
    <property type="entry name" value="WD40 REPEAT PROTEIN"/>
    <property type="match status" value="1"/>
</dbReference>
<keyword evidence="2" id="KW-0677">Repeat</keyword>
<dbReference type="PROSITE" id="PS50837">
    <property type="entry name" value="NACHT"/>
    <property type="match status" value="1"/>
</dbReference>
<evidence type="ECO:0000256" key="3">
    <source>
        <dbReference type="PROSITE-ProRule" id="PRU00221"/>
    </source>
</evidence>
<dbReference type="InterPro" id="IPR031352">
    <property type="entry name" value="SesA"/>
</dbReference>
<name>S7ZZ07_DACHA</name>
<evidence type="ECO:0000313" key="6">
    <source>
        <dbReference type="EMBL" id="EPS35679.1"/>
    </source>
</evidence>
<evidence type="ECO:0000256" key="4">
    <source>
        <dbReference type="SAM" id="MobiDB-lite"/>
    </source>
</evidence>
<evidence type="ECO:0000256" key="2">
    <source>
        <dbReference type="ARBA" id="ARBA00022737"/>
    </source>
</evidence>
<dbReference type="SUPFAM" id="SSF50998">
    <property type="entry name" value="Quinoprotein alcohol dehydrogenase-like"/>
    <property type="match status" value="1"/>
</dbReference>
<dbReference type="InterPro" id="IPR056884">
    <property type="entry name" value="NPHP3-like_N"/>
</dbReference>
<dbReference type="InterPro" id="IPR011047">
    <property type="entry name" value="Quinoprotein_ADH-like_sf"/>
</dbReference>
<accession>S7ZZ07</accession>
<dbReference type="InterPro" id="IPR007111">
    <property type="entry name" value="NACHT_NTPase"/>
</dbReference>
<dbReference type="InterPro" id="IPR015943">
    <property type="entry name" value="WD40/YVTN_repeat-like_dom_sf"/>
</dbReference>
<keyword evidence="1 3" id="KW-0853">WD repeat</keyword>
<dbReference type="PROSITE" id="PS50294">
    <property type="entry name" value="WD_REPEATS_REGION"/>
    <property type="match status" value="6"/>
</dbReference>
<feature type="repeat" description="WD" evidence="3">
    <location>
        <begin position="1216"/>
        <end position="1257"/>
    </location>
</feature>
<feature type="repeat" description="WD" evidence="3">
    <location>
        <begin position="1258"/>
        <end position="1292"/>
    </location>
</feature>
<feature type="compositionally biased region" description="Polar residues" evidence="4">
    <location>
        <begin position="1365"/>
        <end position="1378"/>
    </location>
</feature>
<feature type="repeat" description="WD" evidence="3">
    <location>
        <begin position="1132"/>
        <end position="1173"/>
    </location>
</feature>
<protein>
    <recommendedName>
        <fullName evidence="5">NACHT domain-containing protein</fullName>
    </recommendedName>
</protein>
<dbReference type="Proteomes" id="UP000015100">
    <property type="component" value="Unassembled WGS sequence"/>
</dbReference>
<evidence type="ECO:0000256" key="1">
    <source>
        <dbReference type="ARBA" id="ARBA00022574"/>
    </source>
</evidence>
<sequence>MSGAEFIAVTAVIASIIGIVDGISKVVDAAVDAEGLPKVFRRAASKLPTISRILDATRANLDKQDALEVEQSIKSTIDDCAENWQKLKGLFDKVVTNDKTPPLERYYKAVKTLGKGGKVETLMKEILESVQLLASFKILTSANGEELVKTNLDKDNLDKVIADVAGWESSVPDHIFEEGGYNMTVSGSGHAVAQGENFKQIVTKDNSRQIDNHGNYYENVNYQVKNLTIDDINQACLDFLRCPDSFIIKNQLKENKDQLLFKCISWILQDPNFINWNEGDVSLLWIKGGAGKGKTMMAIGLIDQVLSIDSSAVVVYFFCQNDNYELNTLEGILKGLILQLVNQQNTLTQFLRRRWDTTKQGFNGEVTWRKLWDILLEMLHYCKCASVYVIVDALDECQDDGMAEFLRLIVRTGLSPKIKWLVTSRPMDSAEQELLIGSDQDQVLVSLELNSGHISKAVATYISDKVAALDHLNTYGRELHQQIKNELTIKCEDTYLWVSLVCNKLERVHRNEALATIQELPSGLHPLYGRILDQLSLGDPAVVKGCIQLLQVMTLAYRPLNIAEVTSVSGICDDGVSIDKLVDRCASFIKIRGPADIEFIHKSARDYLHGEGGQSVFQGYGLYGHGSVALSCLSYLSEKLKMNIANLPRTDSTPGYMETKTLMTCTEYAATFWVQHLLADKESSLIKDTFGEDGLLLTFLRTWFLEWLECLSILGRLSVAVESLEELTDAIKLHNHLALLMFLQDAIRFLLRYFQTIKLWPLQVYSSAIIFSPQKSVIKKLNLHKTPQWLRSLPQVEDAWSPLIRTLTDFGSNSLIFSPNGKQIASVSYGSVQLWDIATADTETITPDTREICCAAFSPDGKQIALGSRDKTVKLWDIETGKYLKTFTGRSLVIFYVTFSADKKRLVLRPYVYDEAVQLWDIDFGGVEKLADSKKMVHCMAFSTSSKQITLGSFDATVTLLVINLGNRRPVPWGQPVAFSPDGKQIVSAYQGTLKLWDIMTGELLKTFEDDSTYTEAVTFSLNGKQIASGSDQSVKVWDTLTGTLKYTFRGHSDLVITVAFSPDGQQIASRSWDGTIKLWDVRISEDKGSVIPSKGTVILACSPDGKKFASGWIGCTFKLWDGTTGKLQREFVGHSDRVISLAFSPDNNQMISGSDDKTMRLWDATTGKTQTTFTGHSASVLCVAFSPNSDQVISGSGDNTIKLWNARNGKLERTFAGHSDRVYCVAFSPNSQQIASASADKTIKLWDVQTSKLRKTLAGGLDAVFSVAFSPDGKQLASGSNDNTIKLWDISKALKNSWQFTEQITAYFLFRSYQEILVNKCVADMKYSQYGRYLVTDIGPIDIGEFWTIHQWPTGNPSSTIVVYSNPSDTKGTTRTISLDRRQNTDTSSPPRDQSPPVTTNNIQTQTSPPTLITIQIPSPFAKEVTHPPSSSSHIFQISADFETEQPYQGDYYLKLSDTTNALILSNTSSQNTHNLFRFSHTNTHKNETQKTSTSTLQSALDNSLKIILKMVTSIIPADDTHEDASDGRVPFSSRHPFYQLLYERVDLDDSSISKDGKWTIPANFTSDENGRLVFTSPMGSSFNFYAGRTRNESYSIDNGWPYVYVGAVDWVPPNQLTRWTPILEKLVPVS</sequence>
<dbReference type="SMART" id="SM00320">
    <property type="entry name" value="WD40"/>
    <property type="match status" value="11"/>
</dbReference>
<feature type="domain" description="NACHT" evidence="5">
    <location>
        <begin position="282"/>
        <end position="426"/>
    </location>
</feature>
<dbReference type="PROSITE" id="PS50082">
    <property type="entry name" value="WD_REPEATS_2"/>
    <property type="match status" value="6"/>
</dbReference>
<evidence type="ECO:0000259" key="5">
    <source>
        <dbReference type="PROSITE" id="PS50837"/>
    </source>
</evidence>
<dbReference type="PROSITE" id="PS00678">
    <property type="entry name" value="WD_REPEATS_1"/>
    <property type="match status" value="5"/>
</dbReference>
<dbReference type="SUPFAM" id="SSF52540">
    <property type="entry name" value="P-loop containing nucleoside triphosphate hydrolases"/>
    <property type="match status" value="1"/>
</dbReference>
<feature type="repeat" description="WD" evidence="3">
    <location>
        <begin position="1174"/>
        <end position="1215"/>
    </location>
</feature>
<dbReference type="InterPro" id="IPR019775">
    <property type="entry name" value="WD40_repeat_CS"/>
</dbReference>
<reference evidence="6 7" key="1">
    <citation type="journal article" date="2013" name="PLoS Genet.">
        <title>Genomic mechanisms accounting for the adaptation to parasitism in nematode-trapping fungi.</title>
        <authorList>
            <person name="Meerupati T."/>
            <person name="Andersson K.M."/>
            <person name="Friman E."/>
            <person name="Kumar D."/>
            <person name="Tunlid A."/>
            <person name="Ahren D."/>
        </authorList>
    </citation>
    <scope>NUCLEOTIDE SEQUENCE [LARGE SCALE GENOMIC DNA]</scope>
    <source>
        <strain evidence="6 7">CBS 200.50</strain>
    </source>
</reference>
<feature type="repeat" description="WD" evidence="3">
    <location>
        <begin position="1049"/>
        <end position="1090"/>
    </location>
</feature>
<organism evidence="6 7">
    <name type="scientific">Dactylellina haptotyla (strain CBS 200.50)</name>
    <name type="common">Nematode-trapping fungus</name>
    <name type="synonym">Monacrosporium haptotylum</name>
    <dbReference type="NCBI Taxonomy" id="1284197"/>
    <lineage>
        <taxon>Eukaryota</taxon>
        <taxon>Fungi</taxon>
        <taxon>Dikarya</taxon>
        <taxon>Ascomycota</taxon>
        <taxon>Pezizomycotina</taxon>
        <taxon>Orbiliomycetes</taxon>
        <taxon>Orbiliales</taxon>
        <taxon>Orbiliaceae</taxon>
        <taxon>Dactylellina</taxon>
    </lineage>
</organism>
<reference evidence="7" key="2">
    <citation type="submission" date="2013-04" db="EMBL/GenBank/DDBJ databases">
        <title>Genomic mechanisms accounting for the adaptation to parasitism in nematode-trapping fungi.</title>
        <authorList>
            <person name="Ahren D.G."/>
        </authorList>
    </citation>
    <scope>NUCLEOTIDE SEQUENCE [LARGE SCALE GENOMIC DNA]</scope>
    <source>
        <strain evidence="7">CBS 200.50</strain>
    </source>
</reference>
<feature type="region of interest" description="Disordered" evidence="4">
    <location>
        <begin position="1365"/>
        <end position="1410"/>
    </location>
</feature>
<dbReference type="PRINTS" id="PR00320">
    <property type="entry name" value="GPROTEINBRPT"/>
</dbReference>
<dbReference type="PANTHER" id="PTHR19848:SF8">
    <property type="entry name" value="F-BOX AND WD REPEAT DOMAIN CONTAINING 7"/>
    <property type="match status" value="1"/>
</dbReference>
<dbReference type="OrthoDB" id="674604at2759"/>
<feature type="compositionally biased region" description="Polar residues" evidence="4">
    <location>
        <begin position="1386"/>
        <end position="1410"/>
    </location>
</feature>
<dbReference type="Gene3D" id="2.130.10.10">
    <property type="entry name" value="YVTN repeat-like/Quinoprotein amine dehydrogenase"/>
    <property type="match status" value="4"/>
</dbReference>
<dbReference type="InterPro" id="IPR027417">
    <property type="entry name" value="P-loop_NTPase"/>
</dbReference>
<dbReference type="OMA" id="RWDNTIG"/>
<dbReference type="InterPro" id="IPR001680">
    <property type="entry name" value="WD40_rpt"/>
</dbReference>